<feature type="domain" description="PTS EIIA type-4" evidence="5">
    <location>
        <begin position="473"/>
        <end position="602"/>
    </location>
</feature>
<dbReference type="InterPro" id="IPR036634">
    <property type="entry name" value="PRD_sf"/>
</dbReference>
<dbReference type="SMART" id="SM00382">
    <property type="entry name" value="AAA"/>
    <property type="match status" value="1"/>
</dbReference>
<dbReference type="CDD" id="cd00009">
    <property type="entry name" value="AAA"/>
    <property type="match status" value="1"/>
</dbReference>
<dbReference type="PANTHER" id="PTHR32071:SF38">
    <property type="entry name" value="PSP OPERON TRANSCRIPTIONAL ACTIVATOR"/>
    <property type="match status" value="1"/>
</dbReference>
<dbReference type="Gene3D" id="3.40.50.300">
    <property type="entry name" value="P-loop containing nucleotide triphosphate hydrolases"/>
    <property type="match status" value="1"/>
</dbReference>
<dbReference type="GO" id="GO:0009401">
    <property type="term" value="P:phosphoenolpyruvate-dependent sugar phosphotransferase system"/>
    <property type="evidence" value="ECO:0007669"/>
    <property type="project" value="InterPro"/>
</dbReference>
<dbReference type="PROSITE" id="PS51372">
    <property type="entry name" value="PRD_2"/>
    <property type="match status" value="1"/>
</dbReference>
<gene>
    <name evidence="7" type="ORF">XA3_14200</name>
</gene>
<evidence type="ECO:0000259" key="5">
    <source>
        <dbReference type="PROSITE" id="PS51096"/>
    </source>
</evidence>
<reference evidence="7 8" key="1">
    <citation type="journal article" date="2023" name="Microbiol. Spectr.">
        <title>Symbiosis of Carpenter Bees with Uncharacterized Lactic Acid Bacteria Showing NAD Auxotrophy.</title>
        <authorList>
            <person name="Kawasaki S."/>
            <person name="Ozawa K."/>
            <person name="Mori T."/>
            <person name="Yamamoto A."/>
            <person name="Ito M."/>
            <person name="Ohkuma M."/>
            <person name="Sakamoto M."/>
            <person name="Matsutani M."/>
        </authorList>
    </citation>
    <scope>NUCLEOTIDE SEQUENCE [LARGE SCALE GENOMIC DNA]</scope>
    <source>
        <strain evidence="7 8">XA3</strain>
    </source>
</reference>
<dbReference type="PROSITE" id="PS51096">
    <property type="entry name" value="PTS_EIIA_TYPE_4"/>
    <property type="match status" value="1"/>
</dbReference>
<feature type="domain" description="PRD" evidence="6">
    <location>
        <begin position="724"/>
        <end position="824"/>
    </location>
</feature>
<evidence type="ECO:0000259" key="6">
    <source>
        <dbReference type="PROSITE" id="PS51372"/>
    </source>
</evidence>
<protein>
    <submittedName>
        <fullName evidence="7">RNA polymerase subunit sigma-54</fullName>
    </submittedName>
</protein>
<organism evidence="7 8">
    <name type="scientific">Xylocopilactobacillus apicola</name>
    <dbReference type="NCBI Taxonomy" id="2932184"/>
    <lineage>
        <taxon>Bacteria</taxon>
        <taxon>Bacillati</taxon>
        <taxon>Bacillota</taxon>
        <taxon>Bacilli</taxon>
        <taxon>Lactobacillales</taxon>
        <taxon>Lactobacillaceae</taxon>
        <taxon>Xylocopilactobacillus</taxon>
    </lineage>
</organism>
<dbReference type="KEGG" id="xap:XA3_14200"/>
<dbReference type="PANTHER" id="PTHR32071">
    <property type="entry name" value="TRANSCRIPTIONAL REGULATORY PROTEIN"/>
    <property type="match status" value="1"/>
</dbReference>
<dbReference type="InterPro" id="IPR002078">
    <property type="entry name" value="Sigma_54_int"/>
</dbReference>
<dbReference type="RefSeq" id="WP_317634797.1">
    <property type="nucleotide sequence ID" value="NZ_AP026802.1"/>
</dbReference>
<keyword evidence="8" id="KW-1185">Reference proteome</keyword>
<dbReference type="InterPro" id="IPR004701">
    <property type="entry name" value="PTS_EIIA_man-typ"/>
</dbReference>
<dbReference type="InterPro" id="IPR003593">
    <property type="entry name" value="AAA+_ATPase"/>
</dbReference>
<evidence type="ECO:0000313" key="7">
    <source>
        <dbReference type="EMBL" id="BDR58979.1"/>
    </source>
</evidence>
<dbReference type="Pfam" id="PF00874">
    <property type="entry name" value="PRD"/>
    <property type="match status" value="1"/>
</dbReference>
<dbReference type="EMBL" id="AP026802">
    <property type="protein sequence ID" value="BDR58979.1"/>
    <property type="molecule type" value="Genomic_DNA"/>
</dbReference>
<dbReference type="InterPro" id="IPR011608">
    <property type="entry name" value="PRD"/>
</dbReference>
<dbReference type="PROSITE" id="PS50045">
    <property type="entry name" value="SIGMA54_INTERACT_4"/>
    <property type="match status" value="1"/>
</dbReference>
<dbReference type="SUPFAM" id="SSF63520">
    <property type="entry name" value="PTS-regulatory domain, PRD"/>
    <property type="match status" value="1"/>
</dbReference>
<dbReference type="GO" id="GO:0016740">
    <property type="term" value="F:transferase activity"/>
    <property type="evidence" value="ECO:0007669"/>
    <property type="project" value="UniProtKB-KW"/>
</dbReference>
<dbReference type="Gene3D" id="1.10.1790.10">
    <property type="entry name" value="PRD domain"/>
    <property type="match status" value="1"/>
</dbReference>
<dbReference type="AlphaFoldDB" id="A0AAU9CY64"/>
<evidence type="ECO:0000259" key="4">
    <source>
        <dbReference type="PROSITE" id="PS50045"/>
    </source>
</evidence>
<dbReference type="Gene3D" id="3.40.50.510">
    <property type="entry name" value="Phosphotransferase system, mannose-type IIA component"/>
    <property type="match status" value="1"/>
</dbReference>
<dbReference type="InterPro" id="IPR036662">
    <property type="entry name" value="PTS_EIIA_man-typ_sf"/>
</dbReference>
<evidence type="ECO:0000256" key="3">
    <source>
        <dbReference type="ARBA" id="ARBA00022840"/>
    </source>
</evidence>
<sequence length="824" mass="93720">MATLKQIEQQIKINFRPGQKFSAQDLLALTHLSRSMISGYLNQLYKVGILAKANTRPTKFWLPLQEKVFADVIGAHDSLAPIIEQCRAAVNYPPDGLPVIIRGSSGVGKSMLAKKIYQYALAQRVIQPDAPFVTLNCADYANNPELLSSVLFGYVTGAFTGATKDRTGLLDAADTGYLFLDEVHNLSQENQEKLFLLIDKKKFHRLGEDNNWHQAKIRIILATTENTKTALLATFRRRIPLEVTLPDFQARSYHEKLELIWHFFENEAKQINRKILVSTTLLDDLFHSHDEGNVGAIQNKIKVSCAQAYSQQENSSVIHVPTSNLNNYITIDSKQMTLLNQSTITNILQQTFPNLTAEGIGDNLGKFLALLKPYCSSDNLGYQIILHNLEKGLNELKFFGLKFSFENLKELAILINLLFDYRSINVEIKPKISFKYFRIIQELNRLTHQDNFSPLMQLMLVSYLQTNLPITTKRPALVIMHGKNSATSIASEANQLIGDYVYTSIDMPVQVKTREIVKKVNEYVQQIETKEGLILLVDMGSLEKMYSEIKDNVQGDLLILNNISTALALEVGFALKQNQPMEYFTQLDYTQFNVESQYFEGIARTQNIVISCMSGQGVAEKIKEILDKFKPKNEVEVLTLDYNKLKKLKDLNNPTTFKNTFCIIATSQISIPGVECINLERVVNGNQNLTCLGNLYTSKELEQFTNELIKLFTIEGASSRLQFLNPDKVINEISDIITALEQQYHVVFKNFIRVNLYLHLSSMIERILLGDIGEDSIEIKDFKFQKFVQVAEAIFQSIKNKYNIKIPLQEYEYVYQIIEGQIES</sequence>
<dbReference type="SUPFAM" id="SSF53062">
    <property type="entry name" value="PTS system fructose IIA component-like"/>
    <property type="match status" value="1"/>
</dbReference>
<dbReference type="SUPFAM" id="SSF52540">
    <property type="entry name" value="P-loop containing nucleoside triphosphate hydrolases"/>
    <property type="match status" value="1"/>
</dbReference>
<dbReference type="Proteomes" id="UP001321861">
    <property type="component" value="Chromosome"/>
</dbReference>
<dbReference type="GO" id="GO:0005524">
    <property type="term" value="F:ATP binding"/>
    <property type="evidence" value="ECO:0007669"/>
    <property type="project" value="UniProtKB-KW"/>
</dbReference>
<dbReference type="Pfam" id="PF03610">
    <property type="entry name" value="EIIA-man"/>
    <property type="match status" value="1"/>
</dbReference>
<proteinExistence type="predicted"/>
<dbReference type="GO" id="GO:0006355">
    <property type="term" value="P:regulation of DNA-templated transcription"/>
    <property type="evidence" value="ECO:0007669"/>
    <property type="project" value="InterPro"/>
</dbReference>
<dbReference type="GO" id="GO:0016020">
    <property type="term" value="C:membrane"/>
    <property type="evidence" value="ECO:0007669"/>
    <property type="project" value="InterPro"/>
</dbReference>
<dbReference type="Pfam" id="PF00158">
    <property type="entry name" value="Sigma54_activat"/>
    <property type="match status" value="1"/>
</dbReference>
<keyword evidence="2" id="KW-0547">Nucleotide-binding</keyword>
<evidence type="ECO:0000256" key="1">
    <source>
        <dbReference type="ARBA" id="ARBA00022679"/>
    </source>
</evidence>
<dbReference type="InterPro" id="IPR027417">
    <property type="entry name" value="P-loop_NTPase"/>
</dbReference>
<evidence type="ECO:0000256" key="2">
    <source>
        <dbReference type="ARBA" id="ARBA00022741"/>
    </source>
</evidence>
<keyword evidence="3" id="KW-0067">ATP-binding</keyword>
<keyword evidence="1" id="KW-0808">Transferase</keyword>
<name>A0AAU9CY64_9LACO</name>
<evidence type="ECO:0000313" key="8">
    <source>
        <dbReference type="Proteomes" id="UP001321861"/>
    </source>
</evidence>
<feature type="domain" description="Sigma-54 factor interaction" evidence="4">
    <location>
        <begin position="72"/>
        <end position="306"/>
    </location>
</feature>
<accession>A0AAU9CY64</accession>